<evidence type="ECO:0000256" key="5">
    <source>
        <dbReference type="ARBA" id="ARBA00022840"/>
    </source>
</evidence>
<dbReference type="InterPro" id="IPR000873">
    <property type="entry name" value="AMP-dep_synth/lig_dom"/>
</dbReference>
<dbReference type="InterPro" id="IPR045311">
    <property type="entry name" value="LC-FACS_euk"/>
</dbReference>
<dbReference type="AlphaFoldDB" id="A0A9D4ZAI8"/>
<evidence type="ECO:0000313" key="10">
    <source>
        <dbReference type="Proteomes" id="UP000886520"/>
    </source>
</evidence>
<dbReference type="EC" id="6.2.1.3" evidence="6 7"/>
<evidence type="ECO:0000256" key="4">
    <source>
        <dbReference type="ARBA" id="ARBA00022832"/>
    </source>
</evidence>
<evidence type="ECO:0000259" key="8">
    <source>
        <dbReference type="Pfam" id="PF00501"/>
    </source>
</evidence>
<dbReference type="Proteomes" id="UP000886520">
    <property type="component" value="Chromosome 17"/>
</dbReference>
<dbReference type="PROSITE" id="PS00455">
    <property type="entry name" value="AMP_BINDING"/>
    <property type="match status" value="1"/>
</dbReference>
<evidence type="ECO:0000313" key="9">
    <source>
        <dbReference type="EMBL" id="KAI5067839.1"/>
    </source>
</evidence>
<dbReference type="EMBL" id="JABFUD020000017">
    <property type="protein sequence ID" value="KAI5067839.1"/>
    <property type="molecule type" value="Genomic_DNA"/>
</dbReference>
<comment type="caution">
    <text evidence="9">The sequence shown here is derived from an EMBL/GenBank/DDBJ whole genome shotgun (WGS) entry which is preliminary data.</text>
</comment>
<sequence length="662" mass="73723">MADWRRGCYIEQVEPSRTSSDDRPSVGPVYRSVFASSSSPSDASNLETCWDLFSESVKRCPNNRMLGHRTKQGDIVGDYIWQTYKEVYDTVVAVGSAMRTSGLDPKARCGVYGSNCPEWLIAMEACNGHSIYCVPLYDSLGPDAVEYIVGHAEVSLAFVYVAKMSAILECLPKCADYLKTIVSFGELTEEQRKEAQGFNVIAYSWTEFVNLGMNNPVDLIPPKKEDISTIMYTSGTTGEPKGVLLTHENITDVIDGVDRLLASLGEKMTDKDVYFSFLPLAHIFDRLIEEYSVRSGAAIGFWQGDVKLVLEDVGALKPTIFAGVPRVYDRVYAGALQKVSASGFLKKKIFDLGYRYKLGRMLRGIRQENASPFFDNLAFSKIKQGLGGHVRILFSGAAPLAMHVEEFLRVTTCALAVQGYGLTETCAASFVSVPDVMSMMGTVGVPLPNIEVCLESVPELGYDALAEPARGEVCIRGKSVFISYHKREDLTKEVVADGWFHTGDIGEWQKDGALKLIDRKKNIFKLSQGEYVAVENLENIYSISPVVESIWIYGNSFESSLIAIVAPSQVVLEDWARANALEGDFQQLCNNEKAKEHVLSELRAIAKTKKLKGFEIIKAVHLEPQPFDLERDLITPTYKKKRPQLLKYYKEVVDRLYQTIKS</sequence>
<dbReference type="SUPFAM" id="SSF56801">
    <property type="entry name" value="Acetyl-CoA synthetase-like"/>
    <property type="match status" value="1"/>
</dbReference>
<proteinExistence type="inferred from homology"/>
<protein>
    <recommendedName>
        <fullName evidence="6 7">Long-chain-fatty-acid--CoA ligase</fullName>
        <ecNumber evidence="6 7">6.2.1.3</ecNumber>
    </recommendedName>
</protein>
<evidence type="ECO:0000256" key="2">
    <source>
        <dbReference type="ARBA" id="ARBA00022598"/>
    </source>
</evidence>
<dbReference type="PANTHER" id="PTHR43272">
    <property type="entry name" value="LONG-CHAIN-FATTY-ACID--COA LIGASE"/>
    <property type="match status" value="1"/>
</dbReference>
<dbReference type="CDD" id="cd05927">
    <property type="entry name" value="LC-FACS_euk"/>
    <property type="match status" value="1"/>
</dbReference>
<dbReference type="OrthoDB" id="1700726at2759"/>
<keyword evidence="3 7" id="KW-0547">Nucleotide-binding</keyword>
<dbReference type="GO" id="GO:0004467">
    <property type="term" value="F:long-chain fatty acid-CoA ligase activity"/>
    <property type="evidence" value="ECO:0007669"/>
    <property type="project" value="UniProtKB-EC"/>
</dbReference>
<keyword evidence="10" id="KW-1185">Reference proteome</keyword>
<dbReference type="Pfam" id="PF00501">
    <property type="entry name" value="AMP-binding"/>
    <property type="match status" value="1"/>
</dbReference>
<comment type="similarity">
    <text evidence="1 7">Belongs to the ATP-dependent AMP-binding enzyme family.</text>
</comment>
<accession>A0A9D4ZAI8</accession>
<keyword evidence="2 7" id="KW-0436">Ligase</keyword>
<dbReference type="GO" id="GO:0016020">
    <property type="term" value="C:membrane"/>
    <property type="evidence" value="ECO:0007669"/>
    <property type="project" value="TreeGrafter"/>
</dbReference>
<dbReference type="InterPro" id="IPR042099">
    <property type="entry name" value="ANL_N_sf"/>
</dbReference>
<dbReference type="Gene3D" id="3.40.50.12780">
    <property type="entry name" value="N-terminal domain of ligase-like"/>
    <property type="match status" value="1"/>
</dbReference>
<evidence type="ECO:0000256" key="1">
    <source>
        <dbReference type="ARBA" id="ARBA00006432"/>
    </source>
</evidence>
<dbReference type="InterPro" id="IPR020845">
    <property type="entry name" value="AMP-binding_CS"/>
</dbReference>
<feature type="domain" description="AMP-dependent synthetase/ligase" evidence="8">
    <location>
        <begin position="69"/>
        <end position="484"/>
    </location>
</feature>
<evidence type="ECO:0000256" key="6">
    <source>
        <dbReference type="ARBA" id="ARBA00026121"/>
    </source>
</evidence>
<keyword evidence="7" id="KW-0443">Lipid metabolism</keyword>
<comment type="catalytic activity">
    <reaction evidence="7">
        <text>a long-chain fatty acid + ATP + CoA = a long-chain fatty acyl-CoA + AMP + diphosphate</text>
        <dbReference type="Rhea" id="RHEA:15421"/>
        <dbReference type="ChEBI" id="CHEBI:30616"/>
        <dbReference type="ChEBI" id="CHEBI:33019"/>
        <dbReference type="ChEBI" id="CHEBI:57287"/>
        <dbReference type="ChEBI" id="CHEBI:57560"/>
        <dbReference type="ChEBI" id="CHEBI:83139"/>
        <dbReference type="ChEBI" id="CHEBI:456215"/>
        <dbReference type="EC" id="6.2.1.3"/>
    </reaction>
</comment>
<name>A0A9D4ZAI8_ADICA</name>
<gene>
    <name evidence="9" type="ORF">GOP47_0018367</name>
</gene>
<comment type="function">
    <text evidence="7">Catalyzes the conversion of long-chain fatty acids to their active form acyl-CoAs for both synthesis of cellular lipids, and degradation via beta-oxidation.</text>
</comment>
<evidence type="ECO:0000256" key="7">
    <source>
        <dbReference type="RuleBase" id="RU369030"/>
    </source>
</evidence>
<keyword evidence="4 7" id="KW-0276">Fatty acid metabolism</keyword>
<dbReference type="PANTHER" id="PTHR43272:SF3">
    <property type="entry name" value="LONG CHAIN ACYL-COA SYNTHETASE 4"/>
    <property type="match status" value="1"/>
</dbReference>
<dbReference type="GO" id="GO:0005783">
    <property type="term" value="C:endoplasmic reticulum"/>
    <property type="evidence" value="ECO:0007669"/>
    <property type="project" value="TreeGrafter"/>
</dbReference>
<reference evidence="9" key="1">
    <citation type="submission" date="2021-01" db="EMBL/GenBank/DDBJ databases">
        <title>Adiantum capillus-veneris genome.</title>
        <authorList>
            <person name="Fang Y."/>
            <person name="Liao Q."/>
        </authorList>
    </citation>
    <scope>NUCLEOTIDE SEQUENCE</scope>
    <source>
        <strain evidence="9">H3</strain>
        <tissue evidence="9">Leaf</tissue>
    </source>
</reference>
<keyword evidence="5 7" id="KW-0067">ATP-binding</keyword>
<organism evidence="9 10">
    <name type="scientific">Adiantum capillus-veneris</name>
    <name type="common">Maidenhair fern</name>
    <dbReference type="NCBI Taxonomy" id="13818"/>
    <lineage>
        <taxon>Eukaryota</taxon>
        <taxon>Viridiplantae</taxon>
        <taxon>Streptophyta</taxon>
        <taxon>Embryophyta</taxon>
        <taxon>Tracheophyta</taxon>
        <taxon>Polypodiopsida</taxon>
        <taxon>Polypodiidae</taxon>
        <taxon>Polypodiales</taxon>
        <taxon>Pteridineae</taxon>
        <taxon>Pteridaceae</taxon>
        <taxon>Vittarioideae</taxon>
        <taxon>Adiantum</taxon>
    </lineage>
</organism>
<dbReference type="GO" id="GO:0005524">
    <property type="term" value="F:ATP binding"/>
    <property type="evidence" value="ECO:0007669"/>
    <property type="project" value="UniProtKB-KW"/>
</dbReference>
<evidence type="ECO:0000256" key="3">
    <source>
        <dbReference type="ARBA" id="ARBA00022741"/>
    </source>
</evidence>